<accession>A0A2M7Z7G5</accession>
<reference evidence="2" key="1">
    <citation type="submission" date="2017-09" db="EMBL/GenBank/DDBJ databases">
        <title>Depth-based differentiation of microbial function through sediment-hosted aquifers and enrichment of novel symbionts in the deep terrestrial subsurface.</title>
        <authorList>
            <person name="Probst A.J."/>
            <person name="Ladd B."/>
            <person name="Jarett J.K."/>
            <person name="Geller-Mcgrath D.E."/>
            <person name="Sieber C.M.K."/>
            <person name="Emerson J.B."/>
            <person name="Anantharaman K."/>
            <person name="Thomas B.C."/>
            <person name="Malmstrom R."/>
            <person name="Stieglmeier M."/>
            <person name="Klingl A."/>
            <person name="Woyke T."/>
            <person name="Ryan C.M."/>
            <person name="Banfield J.F."/>
        </authorList>
    </citation>
    <scope>NUCLEOTIDE SEQUENCE [LARGE SCALE GENOMIC DNA]</scope>
</reference>
<dbReference type="EMBL" id="PFVJ01000025">
    <property type="protein sequence ID" value="PJA90112.1"/>
    <property type="molecule type" value="Genomic_DNA"/>
</dbReference>
<sequence>MRARKTEQERLQKKLSETFLIGVFENPEDYLDNLKRDVDFVGFCNDYVDNEIRVLLTLENKYLFLILL</sequence>
<name>A0A2M7Z7G5_9BACT</name>
<dbReference type="AlphaFoldDB" id="A0A2M7Z7G5"/>
<evidence type="ECO:0000313" key="1">
    <source>
        <dbReference type="EMBL" id="PJA90112.1"/>
    </source>
</evidence>
<dbReference type="Proteomes" id="UP000230843">
    <property type="component" value="Unassembled WGS sequence"/>
</dbReference>
<protein>
    <submittedName>
        <fullName evidence="1">Uncharacterized protein</fullName>
    </submittedName>
</protein>
<gene>
    <name evidence="1" type="ORF">CO137_01045</name>
</gene>
<organism evidence="1 2">
    <name type="scientific">Candidatus Magasanikbacteria bacterium CG_4_9_14_3_um_filter_32_9</name>
    <dbReference type="NCBI Taxonomy" id="1974644"/>
    <lineage>
        <taxon>Bacteria</taxon>
        <taxon>Candidatus Magasanikiibacteriota</taxon>
    </lineage>
</organism>
<evidence type="ECO:0000313" key="2">
    <source>
        <dbReference type="Proteomes" id="UP000230843"/>
    </source>
</evidence>
<comment type="caution">
    <text evidence="1">The sequence shown here is derived from an EMBL/GenBank/DDBJ whole genome shotgun (WGS) entry which is preliminary data.</text>
</comment>
<proteinExistence type="predicted"/>